<dbReference type="GO" id="GO:0007165">
    <property type="term" value="P:signal transduction"/>
    <property type="evidence" value="ECO:0007669"/>
    <property type="project" value="UniProtKB-KW"/>
</dbReference>
<feature type="transmembrane region" description="Helical" evidence="5">
    <location>
        <begin position="202"/>
        <end position="224"/>
    </location>
</feature>
<dbReference type="SMART" id="SM00283">
    <property type="entry name" value="MA"/>
    <property type="match status" value="1"/>
</dbReference>
<dbReference type="InterPro" id="IPR004090">
    <property type="entry name" value="Chemotax_Me-accpt_rcpt"/>
</dbReference>
<keyword evidence="5" id="KW-1133">Transmembrane helix</keyword>
<proteinExistence type="inferred from homology"/>
<evidence type="ECO:0000313" key="8">
    <source>
        <dbReference type="EMBL" id="QQD72796.1"/>
    </source>
</evidence>
<dbReference type="GO" id="GO:0004888">
    <property type="term" value="F:transmembrane signaling receptor activity"/>
    <property type="evidence" value="ECO:0007669"/>
    <property type="project" value="InterPro"/>
</dbReference>
<dbReference type="PROSITE" id="PS50111">
    <property type="entry name" value="CHEMOTAXIS_TRANSDUC_2"/>
    <property type="match status" value="1"/>
</dbReference>
<dbReference type="Gene3D" id="6.10.340.10">
    <property type="match status" value="1"/>
</dbReference>
<evidence type="ECO:0000313" key="9">
    <source>
        <dbReference type="Proteomes" id="UP000595420"/>
    </source>
</evidence>
<comment type="subcellular location">
    <subcellularLocation>
        <location evidence="1">Membrane</location>
    </subcellularLocation>
</comment>
<evidence type="ECO:0000259" key="6">
    <source>
        <dbReference type="PROSITE" id="PS50111"/>
    </source>
</evidence>
<dbReference type="CDD" id="cd11386">
    <property type="entry name" value="MCP_signal"/>
    <property type="match status" value="1"/>
</dbReference>
<gene>
    <name evidence="8" type="ORF">H2515_00115</name>
</gene>
<dbReference type="InterPro" id="IPR004089">
    <property type="entry name" value="MCPsignal_dom"/>
</dbReference>
<reference evidence="8 9" key="1">
    <citation type="submission" date="2020-07" db="EMBL/GenBank/DDBJ databases">
        <title>Complete genome sequence analysis of Acidithiobacillus ferrivorans XJFY6S-08 reveals extreme environmental adaptation to alpine acid mine drainage.</title>
        <authorList>
            <person name="Yan L."/>
            <person name="Ni Y."/>
        </authorList>
    </citation>
    <scope>NUCLEOTIDE SEQUENCE [LARGE SCALE GENOMIC DNA]</scope>
    <source>
        <strain evidence="8 9">XJFY6S-08</strain>
    </source>
</reference>
<evidence type="ECO:0000259" key="7">
    <source>
        <dbReference type="PROSITE" id="PS50885"/>
    </source>
</evidence>
<feature type="domain" description="HAMP" evidence="7">
    <location>
        <begin position="227"/>
        <end position="279"/>
    </location>
</feature>
<comment type="similarity">
    <text evidence="3">Belongs to the methyl-accepting chemotaxis (MCP) protein family.</text>
</comment>
<dbReference type="CDD" id="cd06225">
    <property type="entry name" value="HAMP"/>
    <property type="match status" value="1"/>
</dbReference>
<keyword evidence="5" id="KW-0812">Transmembrane</keyword>
<dbReference type="PRINTS" id="PR00260">
    <property type="entry name" value="CHEMTRNSDUCR"/>
</dbReference>
<evidence type="ECO:0000256" key="1">
    <source>
        <dbReference type="ARBA" id="ARBA00004370"/>
    </source>
</evidence>
<dbReference type="EMBL" id="CP059488">
    <property type="protein sequence ID" value="QQD72796.1"/>
    <property type="molecule type" value="Genomic_DNA"/>
</dbReference>
<dbReference type="Pfam" id="PF00015">
    <property type="entry name" value="MCPsignal"/>
    <property type="match status" value="1"/>
</dbReference>
<dbReference type="SUPFAM" id="SSF58104">
    <property type="entry name" value="Methyl-accepting chemotaxis protein (MCP) signaling domain"/>
    <property type="match status" value="1"/>
</dbReference>
<keyword evidence="2 4" id="KW-0807">Transducer</keyword>
<feature type="transmembrane region" description="Helical" evidence="5">
    <location>
        <begin position="20"/>
        <end position="42"/>
    </location>
</feature>
<dbReference type="PANTHER" id="PTHR32089:SF112">
    <property type="entry name" value="LYSOZYME-LIKE PROTEIN-RELATED"/>
    <property type="match status" value="1"/>
</dbReference>
<dbReference type="FunFam" id="1.10.287.950:FF:000001">
    <property type="entry name" value="Methyl-accepting chemotaxis sensory transducer"/>
    <property type="match status" value="1"/>
</dbReference>
<dbReference type="Gene3D" id="1.10.287.950">
    <property type="entry name" value="Methyl-accepting chemotaxis protein"/>
    <property type="match status" value="1"/>
</dbReference>
<keyword evidence="5" id="KW-0472">Membrane</keyword>
<sequence>MIDIYRIIDMFKNMRVGLRLGLSFAVVISFFILIGATAWWSIAQLQNDLVRATGKAPMNIHKVDSVLLELAAMKSQMDLAHAFPAKATQIAKELQASNASIMINFNFLHANMLVPRTQAILQQSKTDYVVFYKSSQNYLRMLSAALPTASDWSQQIKAANNYYNNSVLLAEQHLHKINTELRVAPIHAMASLKKQSANQVRMIAEVMIILALISVALGIWIAWWTTRSITQPLVEVMTIAERVANGDLTVRMVARTGDETGRMMESMATMVDHLKQIIGGVRIAADDVTQKSVEIDTLSQGLRSETTKAKDQSDSIFTAAKAMNVATTNVAQHMEEIASNAQQAKIEADNGGRVIGQTLDAMNEIVTNIDDIAQTVNQFGKSSARIGEIVSTINDIANKTNMLALNAAIEATRAGESGRGFAVVADEVRSLANRSVEAVEAIRTIVETIQRDAQDAIRAMESGKEHVQHGARQGDEARQALSLITGQIDSVSDKVISVASAIEEQSTIVQQVTENILHISTAMCDIDVASEAARNQAERLKKSANLLRENIGTFRI</sequence>
<dbReference type="AlphaFoldDB" id="A0A7T4WDW1"/>
<feature type="domain" description="Methyl-accepting transducer" evidence="6">
    <location>
        <begin position="284"/>
        <end position="520"/>
    </location>
</feature>
<dbReference type="PANTHER" id="PTHR32089">
    <property type="entry name" value="METHYL-ACCEPTING CHEMOTAXIS PROTEIN MCPB"/>
    <property type="match status" value="1"/>
</dbReference>
<evidence type="ECO:0000256" key="4">
    <source>
        <dbReference type="PROSITE-ProRule" id="PRU00284"/>
    </source>
</evidence>
<name>A0A7T4WDW1_9PROT</name>
<accession>A0A7T4WDW1</accession>
<evidence type="ECO:0000256" key="3">
    <source>
        <dbReference type="ARBA" id="ARBA00029447"/>
    </source>
</evidence>
<organism evidence="8 9">
    <name type="scientific">Acidithiobacillus ferrivorans</name>
    <dbReference type="NCBI Taxonomy" id="160808"/>
    <lineage>
        <taxon>Bacteria</taxon>
        <taxon>Pseudomonadati</taxon>
        <taxon>Pseudomonadota</taxon>
        <taxon>Acidithiobacillia</taxon>
        <taxon>Acidithiobacillales</taxon>
        <taxon>Acidithiobacillaceae</taxon>
        <taxon>Acidithiobacillus</taxon>
    </lineage>
</organism>
<dbReference type="GO" id="GO:0006935">
    <property type="term" value="P:chemotaxis"/>
    <property type="evidence" value="ECO:0007669"/>
    <property type="project" value="InterPro"/>
</dbReference>
<dbReference type="PROSITE" id="PS50885">
    <property type="entry name" value="HAMP"/>
    <property type="match status" value="1"/>
</dbReference>
<evidence type="ECO:0000256" key="5">
    <source>
        <dbReference type="SAM" id="Phobius"/>
    </source>
</evidence>
<dbReference type="Pfam" id="PF00672">
    <property type="entry name" value="HAMP"/>
    <property type="match status" value="1"/>
</dbReference>
<protein>
    <submittedName>
        <fullName evidence="8">Methyl-accepting chemotaxis protein</fullName>
    </submittedName>
</protein>
<dbReference type="GO" id="GO:0016020">
    <property type="term" value="C:membrane"/>
    <property type="evidence" value="ECO:0007669"/>
    <property type="project" value="UniProtKB-SubCell"/>
</dbReference>
<dbReference type="Proteomes" id="UP000595420">
    <property type="component" value="Chromosome"/>
</dbReference>
<dbReference type="SMART" id="SM00304">
    <property type="entry name" value="HAMP"/>
    <property type="match status" value="2"/>
</dbReference>
<dbReference type="InterPro" id="IPR003660">
    <property type="entry name" value="HAMP_dom"/>
</dbReference>
<evidence type="ECO:0000256" key="2">
    <source>
        <dbReference type="ARBA" id="ARBA00023224"/>
    </source>
</evidence>